<dbReference type="EMBL" id="AP014957">
    <property type="protein sequence ID" value="BAS75992.1"/>
    <property type="molecule type" value="Genomic_DNA"/>
</dbReference>
<accession>A0A0P0VC91</accession>
<reference evidence="2 3" key="2">
    <citation type="journal article" date="2013" name="Plant Cell Physiol.">
        <title>Rice Annotation Project Database (RAP-DB): an integrative and interactive database for rice genomics.</title>
        <authorList>
            <person name="Sakai H."/>
            <person name="Lee S.S."/>
            <person name="Tanaka T."/>
            <person name="Numa H."/>
            <person name="Kim J."/>
            <person name="Kawahara Y."/>
            <person name="Wakimoto H."/>
            <person name="Yang C.C."/>
            <person name="Iwamoto M."/>
            <person name="Abe T."/>
            <person name="Yamada Y."/>
            <person name="Muto A."/>
            <person name="Inokuchi H."/>
            <person name="Ikemura T."/>
            <person name="Matsumoto T."/>
            <person name="Sasaki T."/>
            <person name="Itoh T."/>
        </authorList>
    </citation>
    <scope>NUCLEOTIDE SEQUENCE [LARGE SCALE GENOMIC DNA]</scope>
    <source>
        <strain evidence="3">cv. Nipponbare</strain>
    </source>
</reference>
<reference evidence="2 3" key="3">
    <citation type="journal article" date="2013" name="Rice">
        <title>Improvement of the Oryza sativa Nipponbare reference genome using next generation sequence and optical map data.</title>
        <authorList>
            <person name="Kawahara Y."/>
            <person name="de la Bastide M."/>
            <person name="Hamilton J.P."/>
            <person name="Kanamori H."/>
            <person name="McCombie W.R."/>
            <person name="Ouyang S."/>
            <person name="Schwartz D.C."/>
            <person name="Tanaka T."/>
            <person name="Wu J."/>
            <person name="Zhou S."/>
            <person name="Childs K.L."/>
            <person name="Davidson R.M."/>
            <person name="Lin H."/>
            <person name="Quesada-Ocampo L."/>
            <person name="Vaillancourt B."/>
            <person name="Sakai H."/>
            <person name="Lee S.S."/>
            <person name="Kim J."/>
            <person name="Numa H."/>
            <person name="Itoh T."/>
            <person name="Buell C.R."/>
            <person name="Matsumoto T."/>
        </authorList>
    </citation>
    <scope>NUCLEOTIDE SEQUENCE [LARGE SCALE GENOMIC DNA]</scope>
    <source>
        <strain evidence="3">cv. Nipponbare</strain>
    </source>
</reference>
<gene>
    <name evidence="2" type="ordered locus">Os01g0926350</name>
    <name evidence="2" type="ORF">OSNPB_010926350</name>
</gene>
<dbReference type="Gramene" id="Os01t0926350-00">
    <property type="protein sequence ID" value="Os01t0926350-00"/>
    <property type="gene ID" value="Os01g0926350"/>
</dbReference>
<dbReference type="InParanoid" id="A0A0P0VC91"/>
<feature type="compositionally biased region" description="Gly residues" evidence="1">
    <location>
        <begin position="108"/>
        <end position="124"/>
    </location>
</feature>
<feature type="non-terminal residue" evidence="2">
    <location>
        <position position="137"/>
    </location>
</feature>
<protein>
    <submittedName>
        <fullName evidence="2">Os01g0926350 protein</fullName>
    </submittedName>
</protein>
<evidence type="ECO:0000313" key="2">
    <source>
        <dbReference type="EMBL" id="BAS75992.1"/>
    </source>
</evidence>
<sequence>MAFWKICRVAGDSTDAAANKGQQIGDRTAEVVVPRGLTLEIIEIMKGCPLRWGTISFLGRSHRTDDGAPGAAGGDGDGEAARGGGGGEERGADGRRRERRGGRRPRGGELGDGAGHGGGRGWWGDGLVTRVGLLRGF</sequence>
<name>A0A0P0VC91_ORYSJ</name>
<feature type="region of interest" description="Disordered" evidence="1">
    <location>
        <begin position="59"/>
        <end position="124"/>
    </location>
</feature>
<feature type="compositionally biased region" description="Basic and acidic residues" evidence="1">
    <location>
        <begin position="87"/>
        <end position="96"/>
    </location>
</feature>
<keyword evidence="3" id="KW-1185">Reference proteome</keyword>
<feature type="compositionally biased region" description="Gly residues" evidence="1">
    <location>
        <begin position="70"/>
        <end position="86"/>
    </location>
</feature>
<dbReference type="AlphaFoldDB" id="A0A0P0VC91"/>
<dbReference type="Proteomes" id="UP000059680">
    <property type="component" value="Chromosome 1"/>
</dbReference>
<evidence type="ECO:0000313" key="3">
    <source>
        <dbReference type="Proteomes" id="UP000059680"/>
    </source>
</evidence>
<evidence type="ECO:0000256" key="1">
    <source>
        <dbReference type="SAM" id="MobiDB-lite"/>
    </source>
</evidence>
<dbReference type="PaxDb" id="39947-A0A0P0VC91"/>
<proteinExistence type="predicted"/>
<organism evidence="2 3">
    <name type="scientific">Oryza sativa subsp. japonica</name>
    <name type="common">Rice</name>
    <dbReference type="NCBI Taxonomy" id="39947"/>
    <lineage>
        <taxon>Eukaryota</taxon>
        <taxon>Viridiplantae</taxon>
        <taxon>Streptophyta</taxon>
        <taxon>Embryophyta</taxon>
        <taxon>Tracheophyta</taxon>
        <taxon>Spermatophyta</taxon>
        <taxon>Magnoliopsida</taxon>
        <taxon>Liliopsida</taxon>
        <taxon>Poales</taxon>
        <taxon>Poaceae</taxon>
        <taxon>BOP clade</taxon>
        <taxon>Oryzoideae</taxon>
        <taxon>Oryzeae</taxon>
        <taxon>Oryzinae</taxon>
        <taxon>Oryza</taxon>
        <taxon>Oryza sativa</taxon>
    </lineage>
</organism>
<reference evidence="3" key="1">
    <citation type="journal article" date="2005" name="Nature">
        <title>The map-based sequence of the rice genome.</title>
        <authorList>
            <consortium name="International rice genome sequencing project (IRGSP)"/>
            <person name="Matsumoto T."/>
            <person name="Wu J."/>
            <person name="Kanamori H."/>
            <person name="Katayose Y."/>
            <person name="Fujisawa M."/>
            <person name="Namiki N."/>
            <person name="Mizuno H."/>
            <person name="Yamamoto K."/>
            <person name="Antonio B.A."/>
            <person name="Baba T."/>
            <person name="Sakata K."/>
            <person name="Nagamura Y."/>
            <person name="Aoki H."/>
            <person name="Arikawa K."/>
            <person name="Arita K."/>
            <person name="Bito T."/>
            <person name="Chiden Y."/>
            <person name="Fujitsuka N."/>
            <person name="Fukunaka R."/>
            <person name="Hamada M."/>
            <person name="Harada C."/>
            <person name="Hayashi A."/>
            <person name="Hijishita S."/>
            <person name="Honda M."/>
            <person name="Hosokawa S."/>
            <person name="Ichikawa Y."/>
            <person name="Idonuma A."/>
            <person name="Iijima M."/>
            <person name="Ikeda M."/>
            <person name="Ikeno M."/>
            <person name="Ito K."/>
            <person name="Ito S."/>
            <person name="Ito T."/>
            <person name="Ito Y."/>
            <person name="Ito Y."/>
            <person name="Iwabuchi A."/>
            <person name="Kamiya K."/>
            <person name="Karasawa W."/>
            <person name="Kurita K."/>
            <person name="Katagiri S."/>
            <person name="Kikuta A."/>
            <person name="Kobayashi H."/>
            <person name="Kobayashi N."/>
            <person name="Machita K."/>
            <person name="Maehara T."/>
            <person name="Masukawa M."/>
            <person name="Mizubayashi T."/>
            <person name="Mukai Y."/>
            <person name="Nagasaki H."/>
            <person name="Nagata Y."/>
            <person name="Naito S."/>
            <person name="Nakashima M."/>
            <person name="Nakama Y."/>
            <person name="Nakamichi Y."/>
            <person name="Nakamura M."/>
            <person name="Meguro A."/>
            <person name="Negishi M."/>
            <person name="Ohta I."/>
            <person name="Ohta T."/>
            <person name="Okamoto M."/>
            <person name="Ono N."/>
            <person name="Saji S."/>
            <person name="Sakaguchi M."/>
            <person name="Sakai K."/>
            <person name="Shibata M."/>
            <person name="Shimokawa T."/>
            <person name="Song J."/>
            <person name="Takazaki Y."/>
            <person name="Terasawa K."/>
            <person name="Tsugane M."/>
            <person name="Tsuji K."/>
            <person name="Ueda S."/>
            <person name="Waki K."/>
            <person name="Yamagata H."/>
            <person name="Yamamoto M."/>
            <person name="Yamamoto S."/>
            <person name="Yamane H."/>
            <person name="Yoshiki S."/>
            <person name="Yoshihara R."/>
            <person name="Yukawa K."/>
            <person name="Zhong H."/>
            <person name="Yano M."/>
            <person name="Yuan Q."/>
            <person name="Ouyang S."/>
            <person name="Liu J."/>
            <person name="Jones K.M."/>
            <person name="Gansberger K."/>
            <person name="Moffat K."/>
            <person name="Hill J."/>
            <person name="Bera J."/>
            <person name="Fadrosh D."/>
            <person name="Jin S."/>
            <person name="Johri S."/>
            <person name="Kim M."/>
            <person name="Overton L."/>
            <person name="Reardon M."/>
            <person name="Tsitrin T."/>
            <person name="Vuong H."/>
            <person name="Weaver B."/>
            <person name="Ciecko A."/>
            <person name="Tallon L."/>
            <person name="Jackson J."/>
            <person name="Pai G."/>
            <person name="Aken S.V."/>
            <person name="Utterback T."/>
            <person name="Reidmuller S."/>
            <person name="Feldblyum T."/>
            <person name="Hsiao J."/>
            <person name="Zismann V."/>
            <person name="Iobst S."/>
            <person name="de Vazeille A.R."/>
            <person name="Buell C.R."/>
            <person name="Ying K."/>
            <person name="Li Y."/>
            <person name="Lu T."/>
            <person name="Huang Y."/>
            <person name="Zhao Q."/>
            <person name="Feng Q."/>
            <person name="Zhang L."/>
            <person name="Zhu J."/>
            <person name="Weng Q."/>
            <person name="Mu J."/>
            <person name="Lu Y."/>
            <person name="Fan D."/>
            <person name="Liu Y."/>
            <person name="Guan J."/>
            <person name="Zhang Y."/>
            <person name="Yu S."/>
            <person name="Liu X."/>
            <person name="Zhang Y."/>
            <person name="Hong G."/>
            <person name="Han B."/>
            <person name="Choisne N."/>
            <person name="Demange N."/>
            <person name="Orjeda G."/>
            <person name="Samain S."/>
            <person name="Cattolico L."/>
            <person name="Pelletier E."/>
            <person name="Couloux A."/>
            <person name="Segurens B."/>
            <person name="Wincker P."/>
            <person name="D'Hont A."/>
            <person name="Scarpelli C."/>
            <person name="Weissenbach J."/>
            <person name="Salanoubat M."/>
            <person name="Quetier F."/>
            <person name="Yu Y."/>
            <person name="Kim H.R."/>
            <person name="Rambo T."/>
            <person name="Currie J."/>
            <person name="Collura K."/>
            <person name="Luo M."/>
            <person name="Yang T."/>
            <person name="Ammiraju J.S.S."/>
            <person name="Engler F."/>
            <person name="Soderlund C."/>
            <person name="Wing R.A."/>
            <person name="Palmer L.E."/>
            <person name="de la Bastide M."/>
            <person name="Spiegel L."/>
            <person name="Nascimento L."/>
            <person name="Zutavern T."/>
            <person name="O'Shaughnessy A."/>
            <person name="Dike S."/>
            <person name="Dedhia N."/>
            <person name="Preston R."/>
            <person name="Balija V."/>
            <person name="McCombie W.R."/>
            <person name="Chow T."/>
            <person name="Chen H."/>
            <person name="Chung M."/>
            <person name="Chen C."/>
            <person name="Shaw J."/>
            <person name="Wu H."/>
            <person name="Hsiao K."/>
            <person name="Chao Y."/>
            <person name="Chu M."/>
            <person name="Cheng C."/>
            <person name="Hour A."/>
            <person name="Lee P."/>
            <person name="Lin S."/>
            <person name="Lin Y."/>
            <person name="Liou J."/>
            <person name="Liu S."/>
            <person name="Hsing Y."/>
            <person name="Raghuvanshi S."/>
            <person name="Mohanty A."/>
            <person name="Bharti A.K."/>
            <person name="Gaur A."/>
            <person name="Gupta V."/>
            <person name="Kumar D."/>
            <person name="Ravi V."/>
            <person name="Vij S."/>
            <person name="Kapur A."/>
            <person name="Khurana P."/>
            <person name="Khurana P."/>
            <person name="Khurana J.P."/>
            <person name="Tyagi A.K."/>
            <person name="Gaikwad K."/>
            <person name="Singh A."/>
            <person name="Dalal V."/>
            <person name="Srivastava S."/>
            <person name="Dixit A."/>
            <person name="Pal A.K."/>
            <person name="Ghazi I.A."/>
            <person name="Yadav M."/>
            <person name="Pandit A."/>
            <person name="Bhargava A."/>
            <person name="Sureshbabu K."/>
            <person name="Batra K."/>
            <person name="Sharma T.R."/>
            <person name="Mohapatra T."/>
            <person name="Singh N.K."/>
            <person name="Messing J."/>
            <person name="Nelson A.B."/>
            <person name="Fuks G."/>
            <person name="Kavchok S."/>
            <person name="Keizer G."/>
            <person name="Linton E."/>
            <person name="Llaca V."/>
            <person name="Song R."/>
            <person name="Tanyolac B."/>
            <person name="Young S."/>
            <person name="Ho-Il K."/>
            <person name="Hahn J.H."/>
            <person name="Sangsakoo G."/>
            <person name="Vanavichit A."/>
            <person name="de Mattos Luiz.A.T."/>
            <person name="Zimmer P.D."/>
            <person name="Malone G."/>
            <person name="Dellagostin O."/>
            <person name="de Oliveira A.C."/>
            <person name="Bevan M."/>
            <person name="Bancroft I."/>
            <person name="Minx P."/>
            <person name="Cordum H."/>
            <person name="Wilson R."/>
            <person name="Cheng Z."/>
            <person name="Jin W."/>
            <person name="Jiang J."/>
            <person name="Leong S.A."/>
            <person name="Iwama H."/>
            <person name="Gojobori T."/>
            <person name="Itoh T."/>
            <person name="Niimura Y."/>
            <person name="Fujii Y."/>
            <person name="Habara T."/>
            <person name="Sakai H."/>
            <person name="Sato Y."/>
            <person name="Wilson G."/>
            <person name="Kumar K."/>
            <person name="McCouch S."/>
            <person name="Juretic N."/>
            <person name="Hoen D."/>
            <person name="Wright S."/>
            <person name="Bruskiewich R."/>
            <person name="Bureau T."/>
            <person name="Miyao A."/>
            <person name="Hirochika H."/>
            <person name="Nishikawa T."/>
            <person name="Kadowaki K."/>
            <person name="Sugiura M."/>
            <person name="Burr B."/>
            <person name="Sasaki T."/>
        </authorList>
    </citation>
    <scope>NUCLEOTIDE SEQUENCE [LARGE SCALE GENOMIC DNA]</scope>
    <source>
        <strain evidence="3">cv. Nipponbare</strain>
    </source>
</reference>